<evidence type="ECO:0000256" key="1">
    <source>
        <dbReference type="ARBA" id="ARBA00023015"/>
    </source>
</evidence>
<dbReference type="InterPro" id="IPR036388">
    <property type="entry name" value="WH-like_DNA-bd_sf"/>
</dbReference>
<evidence type="ECO:0000256" key="3">
    <source>
        <dbReference type="ARBA" id="ARBA00023163"/>
    </source>
</evidence>
<dbReference type="Gene3D" id="3.30.70.920">
    <property type="match status" value="1"/>
</dbReference>
<keyword evidence="2 5" id="KW-0238">DNA-binding</keyword>
<dbReference type="PROSITE" id="PS00519">
    <property type="entry name" value="HTH_ASNC_1"/>
    <property type="match status" value="1"/>
</dbReference>
<dbReference type="InterPro" id="IPR011008">
    <property type="entry name" value="Dimeric_a/b-barrel"/>
</dbReference>
<reference evidence="5 6" key="1">
    <citation type="submission" date="2020-08" db="EMBL/GenBank/DDBJ databases">
        <title>Genomic Encyclopedia of Type Strains, Phase IV (KMG-IV): sequencing the most valuable type-strain genomes for metagenomic binning, comparative biology and taxonomic classification.</title>
        <authorList>
            <person name="Goeker M."/>
        </authorList>
    </citation>
    <scope>NUCLEOTIDE SEQUENCE [LARGE SCALE GENOMIC DNA]</scope>
    <source>
        <strain evidence="5 6">DSM 11590</strain>
    </source>
</reference>
<evidence type="ECO:0000313" key="5">
    <source>
        <dbReference type="EMBL" id="MBB6211931.1"/>
    </source>
</evidence>
<dbReference type="PANTHER" id="PTHR30154">
    <property type="entry name" value="LEUCINE-RESPONSIVE REGULATORY PROTEIN"/>
    <property type="match status" value="1"/>
</dbReference>
<dbReference type="PANTHER" id="PTHR30154:SF34">
    <property type="entry name" value="TRANSCRIPTIONAL REGULATOR AZLB"/>
    <property type="match status" value="1"/>
</dbReference>
<proteinExistence type="predicted"/>
<dbReference type="GO" id="GO:0006355">
    <property type="term" value="P:regulation of DNA-templated transcription"/>
    <property type="evidence" value="ECO:0007669"/>
    <property type="project" value="UniProtKB-ARBA"/>
</dbReference>
<dbReference type="PROSITE" id="PS50956">
    <property type="entry name" value="HTH_ASNC_2"/>
    <property type="match status" value="1"/>
</dbReference>
<comment type="caution">
    <text evidence="5">The sequence shown here is derived from an EMBL/GenBank/DDBJ whole genome shotgun (WGS) entry which is preliminary data.</text>
</comment>
<dbReference type="Pfam" id="PF01037">
    <property type="entry name" value="AsnC_trans_reg"/>
    <property type="match status" value="1"/>
</dbReference>
<dbReference type="GO" id="GO:0005829">
    <property type="term" value="C:cytosol"/>
    <property type="evidence" value="ECO:0007669"/>
    <property type="project" value="TreeGrafter"/>
</dbReference>
<evidence type="ECO:0000259" key="4">
    <source>
        <dbReference type="PROSITE" id="PS50956"/>
    </source>
</evidence>
<dbReference type="CDD" id="cd00090">
    <property type="entry name" value="HTH_ARSR"/>
    <property type="match status" value="1"/>
</dbReference>
<dbReference type="GO" id="GO:0043565">
    <property type="term" value="F:sequence-specific DNA binding"/>
    <property type="evidence" value="ECO:0007669"/>
    <property type="project" value="InterPro"/>
</dbReference>
<dbReference type="InterPro" id="IPR036390">
    <property type="entry name" value="WH_DNA-bd_sf"/>
</dbReference>
<dbReference type="SUPFAM" id="SSF46785">
    <property type="entry name" value="Winged helix' DNA-binding domain"/>
    <property type="match status" value="1"/>
</dbReference>
<dbReference type="RefSeq" id="WP_184265141.1">
    <property type="nucleotide sequence ID" value="NZ_JACIIX010000015.1"/>
</dbReference>
<dbReference type="InterPro" id="IPR019888">
    <property type="entry name" value="Tscrpt_reg_AsnC-like"/>
</dbReference>
<evidence type="ECO:0000256" key="2">
    <source>
        <dbReference type="ARBA" id="ARBA00023125"/>
    </source>
</evidence>
<dbReference type="SMART" id="SM00344">
    <property type="entry name" value="HTH_ASNC"/>
    <property type="match status" value="1"/>
</dbReference>
<feature type="domain" description="HTH asnC-type" evidence="4">
    <location>
        <begin position="5"/>
        <end position="66"/>
    </location>
</feature>
<keyword evidence="3" id="KW-0804">Transcription</keyword>
<keyword evidence="1" id="KW-0805">Transcription regulation</keyword>
<dbReference type="InterPro" id="IPR000485">
    <property type="entry name" value="AsnC-type_HTH_dom"/>
</dbReference>
<dbReference type="Gene3D" id="1.10.10.10">
    <property type="entry name" value="Winged helix-like DNA-binding domain superfamily/Winged helix DNA-binding domain"/>
    <property type="match status" value="1"/>
</dbReference>
<keyword evidence="6" id="KW-1185">Reference proteome</keyword>
<dbReference type="PRINTS" id="PR00033">
    <property type="entry name" value="HTHASNC"/>
</dbReference>
<protein>
    <submittedName>
        <fullName evidence="5">DNA-binding Lrp family transcriptional regulator</fullName>
    </submittedName>
</protein>
<sequence>MPASLDPTEIRILSELQKDGRLTNNDLAERIGLSASPCWRRVKALEENGVVRGYVALLDPHKVGIGESVFCNVTLERQTEGAVERFEQEVRRRPEILECYAMTGDYDYLLRVVVDEVRTYDRFLQDFVFRLPGIAHVKSNFALREIKYETALPLPKP</sequence>
<evidence type="ECO:0000313" key="6">
    <source>
        <dbReference type="Proteomes" id="UP000544872"/>
    </source>
</evidence>
<dbReference type="InterPro" id="IPR019887">
    <property type="entry name" value="Tscrpt_reg_AsnC/Lrp_C"/>
</dbReference>
<gene>
    <name evidence="5" type="ORF">FHS48_003377</name>
</gene>
<dbReference type="GO" id="GO:0043200">
    <property type="term" value="P:response to amino acid"/>
    <property type="evidence" value="ECO:0007669"/>
    <property type="project" value="TreeGrafter"/>
</dbReference>
<dbReference type="InterPro" id="IPR019885">
    <property type="entry name" value="Tscrpt_reg_HTH_AsnC-type_CS"/>
</dbReference>
<dbReference type="Pfam" id="PF13412">
    <property type="entry name" value="HTH_24"/>
    <property type="match status" value="1"/>
</dbReference>
<organism evidence="5 6">
    <name type="scientific">Novispirillum itersonii</name>
    <name type="common">Aquaspirillum itersonii</name>
    <dbReference type="NCBI Taxonomy" id="189"/>
    <lineage>
        <taxon>Bacteria</taxon>
        <taxon>Pseudomonadati</taxon>
        <taxon>Pseudomonadota</taxon>
        <taxon>Alphaproteobacteria</taxon>
        <taxon>Rhodospirillales</taxon>
        <taxon>Novispirillaceae</taxon>
        <taxon>Novispirillum</taxon>
    </lineage>
</organism>
<dbReference type="EMBL" id="JACIIX010000015">
    <property type="protein sequence ID" value="MBB6211931.1"/>
    <property type="molecule type" value="Genomic_DNA"/>
</dbReference>
<dbReference type="SUPFAM" id="SSF54909">
    <property type="entry name" value="Dimeric alpha+beta barrel"/>
    <property type="match status" value="1"/>
</dbReference>
<accession>A0A7W9ZI83</accession>
<dbReference type="InterPro" id="IPR011991">
    <property type="entry name" value="ArsR-like_HTH"/>
</dbReference>
<dbReference type="AlphaFoldDB" id="A0A7W9ZI83"/>
<name>A0A7W9ZI83_NOVIT</name>
<dbReference type="Proteomes" id="UP000544872">
    <property type="component" value="Unassembled WGS sequence"/>
</dbReference>